<comment type="caution">
    <text evidence="2">The sequence shown here is derived from an EMBL/GenBank/DDBJ whole genome shotgun (WGS) entry which is preliminary data.</text>
</comment>
<dbReference type="InterPro" id="IPR037238">
    <property type="entry name" value="YbiA-like_sf"/>
</dbReference>
<proteinExistence type="predicted"/>
<feature type="domain" description="NADAR" evidence="1">
    <location>
        <begin position="127"/>
        <end position="242"/>
    </location>
</feature>
<dbReference type="EMBL" id="SUTF01000002">
    <property type="protein sequence ID" value="MBE6509948.1"/>
    <property type="molecule type" value="Genomic_DNA"/>
</dbReference>
<evidence type="ECO:0000313" key="2">
    <source>
        <dbReference type="EMBL" id="MBE6509948.1"/>
    </source>
</evidence>
<gene>
    <name evidence="2" type="ORF">E7Z74_01575</name>
</gene>
<protein>
    <submittedName>
        <fullName evidence="2">NADAR family protein</fullName>
    </submittedName>
</protein>
<reference evidence="2" key="1">
    <citation type="submission" date="2019-04" db="EMBL/GenBank/DDBJ databases">
        <title>Evolution of Biomass-Degrading Anaerobic Consortia Revealed by Metagenomics.</title>
        <authorList>
            <person name="Peng X."/>
        </authorList>
    </citation>
    <scope>NUCLEOTIDE SEQUENCE</scope>
    <source>
        <strain evidence="2">SIG13</strain>
    </source>
</reference>
<sequence>MGVDFIKDNDIFDNGLAEQLIVPKVIEKPFLDDGKFAAPRWLVYPELDPYTIGWRMGYGEDYAMNEPWHTAEFNKLFPKPQNWSFDSRKSDFKRMPLLGYLWRDYGEAKYSQISGDVIEINDFITFEQRDLEFRNNHFHFKSIEHAVLASKYSLFDKADPIYTSLNALKRGFELTCDEIDYWNNLKYTVLLNACYYKFMQDDSLKQKLLDTGNKSLVYISDDEWGGKDNLLGFALMELRDEIQRLYENENLIDWEYTEYLKHKNPYENPQERNPNDRQSPEYMVVSSTLSQSKFFARDCNLSDELADKYEIGQILTEKAFVDATDKIGGMATTHRYLILSNSMADLSQFEKDTDWGIHTAKANSKFKVLDICKMNDKTQILLLQLPDGFEDAFSISNELIAQRIEYSRKLFKNCLSKKIVKEVSGDDWLERVSFPLGMDDEGNFF</sequence>
<organism evidence="2 3">
    <name type="scientific">Methanobrevibacter millerae</name>
    <dbReference type="NCBI Taxonomy" id="230361"/>
    <lineage>
        <taxon>Archaea</taxon>
        <taxon>Methanobacteriati</taxon>
        <taxon>Methanobacteriota</taxon>
        <taxon>Methanomada group</taxon>
        <taxon>Methanobacteria</taxon>
        <taxon>Methanobacteriales</taxon>
        <taxon>Methanobacteriaceae</taxon>
        <taxon>Methanobrevibacter</taxon>
    </lineage>
</organism>
<dbReference type="CDD" id="cd15457">
    <property type="entry name" value="NADAR"/>
    <property type="match status" value="1"/>
</dbReference>
<dbReference type="InterPro" id="IPR012816">
    <property type="entry name" value="NADAR"/>
</dbReference>
<evidence type="ECO:0000313" key="3">
    <source>
        <dbReference type="Proteomes" id="UP000713479"/>
    </source>
</evidence>
<evidence type="ECO:0000259" key="1">
    <source>
        <dbReference type="Pfam" id="PF08719"/>
    </source>
</evidence>
<dbReference type="Proteomes" id="UP000713479">
    <property type="component" value="Unassembled WGS sequence"/>
</dbReference>
<accession>A0A8T3VN58</accession>
<dbReference type="AlphaFoldDB" id="A0A8T3VN58"/>
<dbReference type="Pfam" id="PF08719">
    <property type="entry name" value="NADAR"/>
    <property type="match status" value="1"/>
</dbReference>
<dbReference type="SUPFAM" id="SSF143990">
    <property type="entry name" value="YbiA-like"/>
    <property type="match status" value="1"/>
</dbReference>
<dbReference type="Gene3D" id="1.10.357.40">
    <property type="entry name" value="YbiA-like"/>
    <property type="match status" value="1"/>
</dbReference>
<name>A0A8T3VN58_9EURY</name>